<dbReference type="EMBL" id="JWZT01000852">
    <property type="protein sequence ID" value="KII73424.1"/>
    <property type="molecule type" value="Genomic_DNA"/>
</dbReference>
<organism evidence="9 10">
    <name type="scientific">Thelohanellus kitauei</name>
    <name type="common">Myxosporean</name>
    <dbReference type="NCBI Taxonomy" id="669202"/>
    <lineage>
        <taxon>Eukaryota</taxon>
        <taxon>Metazoa</taxon>
        <taxon>Cnidaria</taxon>
        <taxon>Myxozoa</taxon>
        <taxon>Myxosporea</taxon>
        <taxon>Bivalvulida</taxon>
        <taxon>Platysporina</taxon>
        <taxon>Myxobolidae</taxon>
        <taxon>Thelohanellus</taxon>
    </lineage>
</organism>
<comment type="caution">
    <text evidence="9">The sequence shown here is derived from an EMBL/GenBank/DDBJ whole genome shotgun (WGS) entry which is preliminary data.</text>
</comment>
<dbReference type="GO" id="GO:0038023">
    <property type="term" value="F:signaling receptor activity"/>
    <property type="evidence" value="ECO:0007669"/>
    <property type="project" value="TreeGrafter"/>
</dbReference>
<feature type="binding site" evidence="6">
    <location>
        <position position="364"/>
    </location>
    <ligand>
        <name>Zn(2+)</name>
        <dbReference type="ChEBI" id="CHEBI:29105"/>
    </ligand>
</feature>
<comment type="subcellular location">
    <subcellularLocation>
        <location evidence="1">Membrane</location>
        <topology evidence="1">Multi-pass membrane protein</topology>
    </subcellularLocation>
</comment>
<keyword evidence="6" id="KW-0479">Metal-binding</keyword>
<dbReference type="AlphaFoldDB" id="A0A0C2J6I6"/>
<evidence type="ECO:0000256" key="5">
    <source>
        <dbReference type="ARBA" id="ARBA00023136"/>
    </source>
</evidence>
<feature type="compositionally biased region" description="Polar residues" evidence="7">
    <location>
        <begin position="1"/>
        <end position="19"/>
    </location>
</feature>
<dbReference type="PANTHER" id="PTHR20855">
    <property type="entry name" value="ADIPOR/PROGESTIN RECEPTOR-RELATED"/>
    <property type="match status" value="1"/>
</dbReference>
<evidence type="ECO:0000313" key="9">
    <source>
        <dbReference type="EMBL" id="KII73424.1"/>
    </source>
</evidence>
<keyword evidence="5 8" id="KW-0472">Membrane</keyword>
<feature type="transmembrane region" description="Helical" evidence="8">
    <location>
        <begin position="230"/>
        <end position="252"/>
    </location>
</feature>
<accession>A0A0C2J6I6</accession>
<dbReference type="GO" id="GO:0046872">
    <property type="term" value="F:metal ion binding"/>
    <property type="evidence" value="ECO:0007669"/>
    <property type="project" value="UniProtKB-KW"/>
</dbReference>
<dbReference type="OMA" id="EHECNDE"/>
<keyword evidence="9" id="KW-0675">Receptor</keyword>
<dbReference type="GO" id="GO:0033211">
    <property type="term" value="P:adiponectin-activated signaling pathway"/>
    <property type="evidence" value="ECO:0007669"/>
    <property type="project" value="TreeGrafter"/>
</dbReference>
<keyword evidence="10" id="KW-1185">Reference proteome</keyword>
<feature type="transmembrane region" description="Helical" evidence="8">
    <location>
        <begin position="155"/>
        <end position="174"/>
    </location>
</feature>
<keyword evidence="6" id="KW-0862">Zinc</keyword>
<feature type="transmembrane region" description="Helical" evidence="8">
    <location>
        <begin position="292"/>
        <end position="311"/>
    </location>
</feature>
<evidence type="ECO:0000256" key="2">
    <source>
        <dbReference type="ARBA" id="ARBA00007018"/>
    </source>
</evidence>
<feature type="binding site" evidence="6">
    <location>
        <position position="214"/>
    </location>
    <ligand>
        <name>Zn(2+)</name>
        <dbReference type="ChEBI" id="CHEBI:29105"/>
    </ligand>
</feature>
<dbReference type="PANTHER" id="PTHR20855:SF52">
    <property type="entry name" value="ADIPONECTIN RECEPTOR PROTEIN"/>
    <property type="match status" value="1"/>
</dbReference>
<evidence type="ECO:0000256" key="3">
    <source>
        <dbReference type="ARBA" id="ARBA00022692"/>
    </source>
</evidence>
<dbReference type="GO" id="GO:0005886">
    <property type="term" value="C:plasma membrane"/>
    <property type="evidence" value="ECO:0007669"/>
    <property type="project" value="TreeGrafter"/>
</dbReference>
<feature type="transmembrane region" description="Helical" evidence="8">
    <location>
        <begin position="194"/>
        <end position="218"/>
    </location>
</feature>
<reference evidence="9 10" key="1">
    <citation type="journal article" date="2014" name="Genome Biol. Evol.">
        <title>The genome of the myxosporean Thelohanellus kitauei shows adaptations to nutrient acquisition within its fish host.</title>
        <authorList>
            <person name="Yang Y."/>
            <person name="Xiong J."/>
            <person name="Zhou Z."/>
            <person name="Huo F."/>
            <person name="Miao W."/>
            <person name="Ran C."/>
            <person name="Liu Y."/>
            <person name="Zhang J."/>
            <person name="Feng J."/>
            <person name="Wang M."/>
            <person name="Wang M."/>
            <person name="Wang L."/>
            <person name="Yao B."/>
        </authorList>
    </citation>
    <scope>NUCLEOTIDE SEQUENCE [LARGE SCALE GENOMIC DNA]</scope>
    <source>
        <strain evidence="9">Wuqing</strain>
    </source>
</reference>
<comment type="similarity">
    <text evidence="2">Belongs to the ADIPOR family.</text>
</comment>
<dbReference type="Pfam" id="PF03006">
    <property type="entry name" value="HlyIII"/>
    <property type="match status" value="1"/>
</dbReference>
<feature type="transmembrane region" description="Helical" evidence="8">
    <location>
        <begin position="323"/>
        <end position="343"/>
    </location>
</feature>
<evidence type="ECO:0000256" key="8">
    <source>
        <dbReference type="SAM" id="Phobius"/>
    </source>
</evidence>
<gene>
    <name evidence="9" type="ORF">RF11_08110</name>
</gene>
<protein>
    <submittedName>
        <fullName evidence="9">Adiponectin receptor protein</fullName>
    </submittedName>
</protein>
<feature type="binding site" evidence="6">
    <location>
        <position position="360"/>
    </location>
    <ligand>
        <name>Zn(2+)</name>
        <dbReference type="ChEBI" id="CHEBI:29105"/>
    </ligand>
</feature>
<dbReference type="InterPro" id="IPR004254">
    <property type="entry name" value="AdipoR/HlyIII-related"/>
</dbReference>
<name>A0A0C2J6I6_THEKT</name>
<proteinExistence type="inferred from homology"/>
<dbReference type="OrthoDB" id="5585746at2759"/>
<sequence length="397" mass="45648">MHRKSTGTIDDNNSKSCGENSDEDKMLENSCDFGPIFDSSDFESTIFIKSKLNRHSKSNSTPLNIEPKIHVKKASDIRHRSLGGEARREAQKFVKNAVIVARRISRYGYQLMNHWDLPDWLRDNVYLHHFHRPQLATFRLCFKSMFSIHTETGNIWTHLIGLAILFFSMIYIFARPFFTTDGYPYYPKGFKEYLSFAAFFAGGCSCLTFSWLFHTLYCHSPKINKLFAKLDYCGISLLICGSMIPVFYFSYYCHVSLMITYMVIATFMAMLCIIASLMDIMSTPKFRPIRGCIFLAFGLSSVVPIFHHFIIYPSSYTLEVTQLYMLIIMGSLYVTGCLIYMFLIPERYFPGKLNIVAHSHQIFHVCVVVAAMIHLYAICKMSSFWVARGRSCPGGEL</sequence>
<evidence type="ECO:0000313" key="10">
    <source>
        <dbReference type="Proteomes" id="UP000031668"/>
    </source>
</evidence>
<evidence type="ECO:0000256" key="4">
    <source>
        <dbReference type="ARBA" id="ARBA00022989"/>
    </source>
</evidence>
<evidence type="ECO:0000256" key="7">
    <source>
        <dbReference type="SAM" id="MobiDB-lite"/>
    </source>
</evidence>
<keyword evidence="4 8" id="KW-1133">Transmembrane helix</keyword>
<dbReference type="Proteomes" id="UP000031668">
    <property type="component" value="Unassembled WGS sequence"/>
</dbReference>
<keyword evidence="3 8" id="KW-0812">Transmembrane</keyword>
<evidence type="ECO:0000256" key="6">
    <source>
        <dbReference type="PIRSR" id="PIRSR604254-1"/>
    </source>
</evidence>
<feature type="region of interest" description="Disordered" evidence="7">
    <location>
        <begin position="1"/>
        <end position="23"/>
    </location>
</feature>
<feature type="transmembrane region" description="Helical" evidence="8">
    <location>
        <begin position="258"/>
        <end position="280"/>
    </location>
</feature>
<evidence type="ECO:0000256" key="1">
    <source>
        <dbReference type="ARBA" id="ARBA00004141"/>
    </source>
</evidence>
<feature type="transmembrane region" description="Helical" evidence="8">
    <location>
        <begin position="355"/>
        <end position="378"/>
    </location>
</feature>